<dbReference type="GO" id="GO:0005768">
    <property type="term" value="C:endosome"/>
    <property type="evidence" value="ECO:0007669"/>
    <property type="project" value="UniProtKB-SubCell"/>
</dbReference>
<feature type="compositionally biased region" description="Basic and acidic residues" evidence="5">
    <location>
        <begin position="1860"/>
        <end position="1869"/>
    </location>
</feature>
<dbReference type="InterPro" id="IPR029021">
    <property type="entry name" value="Prot-tyrosine_phosphatase-like"/>
</dbReference>
<feature type="region of interest" description="Disordered" evidence="5">
    <location>
        <begin position="1053"/>
        <end position="1090"/>
    </location>
</feature>
<dbReference type="Gene3D" id="1.25.40.280">
    <property type="entry name" value="alix/aip1 like domains"/>
    <property type="match status" value="1"/>
</dbReference>
<evidence type="ECO:0000256" key="2">
    <source>
        <dbReference type="ARBA" id="ARBA00004496"/>
    </source>
</evidence>
<evidence type="ECO:0000313" key="8">
    <source>
        <dbReference type="EMBL" id="KAK0182795.1"/>
    </source>
</evidence>
<feature type="domain" description="BRO1" evidence="7">
    <location>
        <begin position="8"/>
        <end position="414"/>
    </location>
</feature>
<dbReference type="InterPro" id="IPR000242">
    <property type="entry name" value="PTP_cat"/>
</dbReference>
<feature type="compositionally biased region" description="Polar residues" evidence="5">
    <location>
        <begin position="1103"/>
        <end position="1114"/>
    </location>
</feature>
<feature type="region of interest" description="Disordered" evidence="5">
    <location>
        <begin position="1307"/>
        <end position="1401"/>
    </location>
</feature>
<dbReference type="GO" id="GO:0004725">
    <property type="term" value="F:protein tyrosine phosphatase activity"/>
    <property type="evidence" value="ECO:0007669"/>
    <property type="project" value="InterPro"/>
</dbReference>
<evidence type="ECO:0000259" key="7">
    <source>
        <dbReference type="PROSITE" id="PS51180"/>
    </source>
</evidence>
<keyword evidence="3" id="KW-0963">Cytoplasm</keyword>
<feature type="compositionally biased region" description="Basic and acidic residues" evidence="5">
    <location>
        <begin position="1461"/>
        <end position="1473"/>
    </location>
</feature>
<dbReference type="CDD" id="cd09234">
    <property type="entry name" value="V_HD-PTP_like"/>
    <property type="match status" value="1"/>
</dbReference>
<dbReference type="SMART" id="SM00194">
    <property type="entry name" value="PTPc"/>
    <property type="match status" value="1"/>
</dbReference>
<dbReference type="EMBL" id="JAQQBR010000001">
    <property type="protein sequence ID" value="KAK0182795.1"/>
    <property type="molecule type" value="Genomic_DNA"/>
</dbReference>
<dbReference type="SMART" id="SM01041">
    <property type="entry name" value="BRO1"/>
    <property type="match status" value="1"/>
</dbReference>
<dbReference type="PRINTS" id="PR00700">
    <property type="entry name" value="PRTYPHPHTASE"/>
</dbReference>
<gene>
    <name evidence="8" type="ORF">PV327_000893</name>
</gene>
<feature type="region of interest" description="Disordered" evidence="5">
    <location>
        <begin position="1103"/>
        <end position="1133"/>
    </location>
</feature>
<comment type="subcellular location">
    <subcellularLocation>
        <location evidence="2">Cytoplasm</location>
    </subcellularLocation>
    <subcellularLocation>
        <location evidence="1">Endosome</location>
    </subcellularLocation>
</comment>
<dbReference type="InterPro" id="IPR038499">
    <property type="entry name" value="BRO1_sf"/>
</dbReference>
<feature type="domain" description="Tyrosine-protein phosphatase" evidence="6">
    <location>
        <begin position="1559"/>
        <end position="1804"/>
    </location>
</feature>
<feature type="region of interest" description="Disordered" evidence="5">
    <location>
        <begin position="1437"/>
        <end position="1473"/>
    </location>
</feature>
<feature type="compositionally biased region" description="Polar residues" evidence="5">
    <location>
        <begin position="1122"/>
        <end position="1133"/>
    </location>
</feature>
<dbReference type="PROSITE" id="PS51180">
    <property type="entry name" value="BRO1"/>
    <property type="match status" value="1"/>
</dbReference>
<feature type="compositionally biased region" description="Polar residues" evidence="5">
    <location>
        <begin position="1307"/>
        <end position="1326"/>
    </location>
</feature>
<protein>
    <recommendedName>
        <fullName evidence="10">Tyrosine-protein phosphatase non-receptor type 23</fullName>
    </recommendedName>
</protein>
<dbReference type="Pfam" id="PF00102">
    <property type="entry name" value="Y_phosphatase"/>
    <property type="match status" value="1"/>
</dbReference>
<organism evidence="8 9">
    <name type="scientific">Microctonus hyperodae</name>
    <name type="common">Parasitoid wasp</name>
    <dbReference type="NCBI Taxonomy" id="165561"/>
    <lineage>
        <taxon>Eukaryota</taxon>
        <taxon>Metazoa</taxon>
        <taxon>Ecdysozoa</taxon>
        <taxon>Arthropoda</taxon>
        <taxon>Hexapoda</taxon>
        <taxon>Insecta</taxon>
        <taxon>Pterygota</taxon>
        <taxon>Neoptera</taxon>
        <taxon>Endopterygota</taxon>
        <taxon>Hymenoptera</taxon>
        <taxon>Apocrita</taxon>
        <taxon>Ichneumonoidea</taxon>
        <taxon>Braconidae</taxon>
        <taxon>Euphorinae</taxon>
        <taxon>Microctonus</taxon>
    </lineage>
</organism>
<keyword evidence="4" id="KW-0967">Endosome</keyword>
<evidence type="ECO:0000256" key="1">
    <source>
        <dbReference type="ARBA" id="ARBA00004177"/>
    </source>
</evidence>
<dbReference type="SMART" id="SM00404">
    <property type="entry name" value="PTPc_motif"/>
    <property type="match status" value="1"/>
</dbReference>
<name>A0AA39G825_MICHY</name>
<dbReference type="InterPro" id="IPR004328">
    <property type="entry name" value="BRO1_dom"/>
</dbReference>
<feature type="compositionally biased region" description="Polar residues" evidence="5">
    <location>
        <begin position="1069"/>
        <end position="1090"/>
    </location>
</feature>
<dbReference type="InterPro" id="IPR003595">
    <property type="entry name" value="Tyr_Pase_cat"/>
</dbReference>
<evidence type="ECO:0000259" key="6">
    <source>
        <dbReference type="PROSITE" id="PS50055"/>
    </source>
</evidence>
<accession>A0AA39G825</accession>
<evidence type="ECO:0000313" key="9">
    <source>
        <dbReference type="Proteomes" id="UP001168972"/>
    </source>
</evidence>
<proteinExistence type="predicted"/>
<feature type="compositionally biased region" description="Polar residues" evidence="5">
    <location>
        <begin position="1347"/>
        <end position="1401"/>
    </location>
</feature>
<evidence type="ECO:0000256" key="3">
    <source>
        <dbReference type="ARBA" id="ARBA00022490"/>
    </source>
</evidence>
<dbReference type="PROSITE" id="PS50055">
    <property type="entry name" value="TYR_PHOSPHATASE_PTP"/>
    <property type="match status" value="1"/>
</dbReference>
<feature type="compositionally biased region" description="Low complexity" evidence="5">
    <location>
        <begin position="1327"/>
        <end position="1346"/>
    </location>
</feature>
<evidence type="ECO:0000256" key="5">
    <source>
        <dbReference type="SAM" id="MobiDB-lite"/>
    </source>
</evidence>
<dbReference type="GO" id="GO:0043328">
    <property type="term" value="P:protein transport to vacuole involved in ubiquitin-dependent protein catabolic process via the multivesicular body sorting pathway"/>
    <property type="evidence" value="ECO:0007669"/>
    <property type="project" value="TreeGrafter"/>
</dbReference>
<comment type="caution">
    <text evidence="8">The sequence shown here is derived from an EMBL/GenBank/DDBJ whole genome shotgun (WGS) entry which is preliminary data.</text>
</comment>
<dbReference type="Proteomes" id="UP001168972">
    <property type="component" value="Unassembled WGS sequence"/>
</dbReference>
<dbReference type="Gene3D" id="1.20.140.50">
    <property type="entry name" value="alix/aip1 like domains"/>
    <property type="match status" value="1"/>
</dbReference>
<dbReference type="GO" id="GO:0045022">
    <property type="term" value="P:early endosome to late endosome transport"/>
    <property type="evidence" value="ECO:0007669"/>
    <property type="project" value="TreeGrafter"/>
</dbReference>
<dbReference type="InterPro" id="IPR025304">
    <property type="entry name" value="ALIX_V_dom"/>
</dbReference>
<dbReference type="PANTHER" id="PTHR23030">
    <property type="entry name" value="PCD6 INTERACTING PROTEIN-RELATED"/>
    <property type="match status" value="1"/>
</dbReference>
<dbReference type="GO" id="GO:0032456">
    <property type="term" value="P:endocytic recycling"/>
    <property type="evidence" value="ECO:0007669"/>
    <property type="project" value="TreeGrafter"/>
</dbReference>
<evidence type="ECO:0000256" key="4">
    <source>
        <dbReference type="ARBA" id="ARBA00022753"/>
    </source>
</evidence>
<dbReference type="Gene3D" id="3.90.190.10">
    <property type="entry name" value="Protein tyrosine phosphatase superfamily"/>
    <property type="match status" value="1"/>
</dbReference>
<feature type="compositionally biased region" description="Polar residues" evidence="5">
    <location>
        <begin position="1053"/>
        <end position="1062"/>
    </location>
</feature>
<dbReference type="Pfam" id="PF03097">
    <property type="entry name" value="BRO1"/>
    <property type="match status" value="1"/>
</dbReference>
<dbReference type="Gene3D" id="1.20.120.560">
    <property type="entry name" value="alix/aip1 in complex with the ypdl late domain"/>
    <property type="match status" value="1"/>
</dbReference>
<reference evidence="8" key="2">
    <citation type="submission" date="2023-03" db="EMBL/GenBank/DDBJ databases">
        <authorList>
            <person name="Inwood S.N."/>
            <person name="Skelly J.G."/>
            <person name="Guhlin J."/>
            <person name="Harrop T.W.R."/>
            <person name="Goldson S.G."/>
            <person name="Dearden P.K."/>
        </authorList>
    </citation>
    <scope>NUCLEOTIDE SEQUENCE</scope>
    <source>
        <strain evidence="8">Lincoln</strain>
        <tissue evidence="8">Whole body</tissue>
    </source>
</reference>
<evidence type="ECO:0008006" key="10">
    <source>
        <dbReference type="Google" id="ProtNLM"/>
    </source>
</evidence>
<reference evidence="8" key="1">
    <citation type="journal article" date="2023" name="bioRxiv">
        <title>Scaffold-level genome assemblies of two parasitoid biocontrol wasps reveal the parthenogenesis mechanism and an associated novel virus.</title>
        <authorList>
            <person name="Inwood S."/>
            <person name="Skelly J."/>
            <person name="Guhlin J."/>
            <person name="Harrop T."/>
            <person name="Goldson S."/>
            <person name="Dearden P."/>
        </authorList>
    </citation>
    <scope>NUCLEOTIDE SEQUENCE</scope>
    <source>
        <strain evidence="8">Lincoln</strain>
        <tissue evidence="8">Whole body</tissue>
    </source>
</reference>
<dbReference type="PANTHER" id="PTHR23030:SF30">
    <property type="entry name" value="TYROSINE-PROTEIN PHOSPHATASE NON-RECEPTOR TYPE 23"/>
    <property type="match status" value="1"/>
</dbReference>
<dbReference type="Pfam" id="PF13949">
    <property type="entry name" value="ALIX_LYPXL_bnd"/>
    <property type="match status" value="1"/>
</dbReference>
<dbReference type="SUPFAM" id="SSF52799">
    <property type="entry name" value="(Phosphotyrosine protein) phosphatases II"/>
    <property type="match status" value="1"/>
</dbReference>
<feature type="region of interest" description="Disordered" evidence="5">
    <location>
        <begin position="1841"/>
        <end position="1885"/>
    </location>
</feature>
<keyword evidence="9" id="KW-1185">Reference proteome</keyword>
<sequence length="1885" mass="211045">MEAVPRLPMIWFQLKVSPEPTSFSTKLKQYIRDFYNEDPESYTNEIHQLENLRTMAVRPPIAVTGCSLLKKYYCQLHFVQSRFPMGNDEPAAVSFSWRDAYTNMVFNLSNIRFEIISILYNIGAIHTQLGAKTERTSADGMKMACSHFQCAAWAFEYLQNSYPQPPGVDMSPDLMKFMHQLCLAQAQECILEKSMLDNRKPTIVAKVAKQIVDYYALALRTLELNHSGDHPIVDTIGFKCYNIVKSYVKFKRSYYMAVTLLYQGLASEEQQKMGERVAFYNAALASLNTARSIHTGVKFGSAGITGVQSEKEAFEEALVFTNDVIEGKRKAAKNENEFIYHEEVPDKDALPTVNGASLVKGISFNVNDPEISGPDIFARLIPMKVHEASSLYSEEKAKILRSVGTKIEEKDQLLEMYLASLKLQHLSLYDPDSSSVDVDNLPIPEELAERCAALNAKPTAIQDLEEVMVKLSTTYGDVETMLKDINKLLTEEDQKEKIYQETVGKRPPSIVATDLTREAKKYEEAHAKASESNQALHRAMSLHLNNLQVLSQPLNELMASIPSTSGGAKIESEAEKQNVRELKRILGKVEEMQRQRSELYSKLRDSISQDNLTRILVTATAESTSLDTLFSEQLEKHQSLVNLIDQNLAAQDNILSALTDAYARTAETRKSVEEIVKRRDLMISSLMTSYDTYEDLLAKSSKGLEFYRKLEVNVTKLLQRVKSTCRVQEEEREQILARNGNDNAVDSTISVPEKKIGSGMKLKDHLANRLKNNSTYSNTYSDKQTVPMAPCQPGAMNPPMAEYSTDKILGSDSIPIHAVPPVNPDPQLQDPSMYQYYPYTNYYTGQRNLYTSQQYPSYDTTNYVGMNQSLPRSGTTNSENMYHQAGASSTTEVSGNNVQYAGYSNVRNDQVSVPSTNQAQYPIHTGYEESNNFSQYPIYNTNQGYQVSNAAYSNAQGQQVNYVQSQTTNNLPPNQSLAHISVPNQQIGQTQSINIPQNPVPQSSNIVQQYEPTIQVPNHETYINSYRGGVQNEPVPLDNSINYSIINQESINKIPSTSQPPSQIHPAADNSNFQYITPNPQQTPNSGHAVNSNYTVVQDQYLSNQTPGNISNDASMRAAYSGSPSNIPSTNSIDQQQLYHPNTQSNTIQLSTAYVLPSQQGYIDQTTVVAQPNVSNPQVSMTPPLQTYSNNYGQTYSPDTNNHQYQVQQVSSNPIATQGITMTYTNDPEIIQSHTKSSNIQGYLQNYQYSLQDQQTSGIGQYPNYSQGYNSTWDNKQIHNSMSDSYKGHPGYSFDMAAGNYQYSSGYQDSQIGSQQNPADMSGNNQTNSHYTSANSAATTNLTTSSQYSNGTYQPSANDQHYYNSSYSDQVSREGTTVTNDSANENYTQTYMPPANNGTVTSKTEIAKSDDIVTKPKSNLDLLADLDITINHAPLLPVIPPSDNEQKDITNSSTPDLPEDSSEKKDNDAANLQIDDKHENLQIVWDTWYNDVQPKKDPLGDPLILQKFITDIEKYEKFVDSLTVKTLSGSTNLDIKWKEVQDFEERECKKQTSNVALTHSNENRSSDWIPYDSTRVKLSSFDRSSDYINASYVKDLTQWTPTFIVTQAPKSQSFDAFWSMIWEQGSEVIACLCNDTQLNGDIYWPTNKEINLSIGNFTLSLKNSTNHTTHIQRVIGIMNSERKIERTVVHMQYLGWPSTGLPSSPGPLLSFATDIMSEQALRHCPKPIVIHCLVGGPLSSLFLLAAATVCHVRAGHGVIDVPLVYSTLVKYRRCLINKEWLLFGYRMVRYHAQDILMKRGILSSTKSTFDGFDGIKGKPTNKHRHPSDDFLHNLGVGMQHGLSRQPGKEQTTGPTTIAVKPEEKTDGAKPVDPLSQLDPLWSIRR</sequence>